<feature type="compositionally biased region" description="Basic and acidic residues" evidence="1">
    <location>
        <begin position="622"/>
        <end position="638"/>
    </location>
</feature>
<feature type="compositionally biased region" description="Pro residues" evidence="1">
    <location>
        <begin position="1060"/>
        <end position="1069"/>
    </location>
</feature>
<accession>U4KUC6</accession>
<feature type="compositionally biased region" description="Low complexity" evidence="1">
    <location>
        <begin position="169"/>
        <end position="181"/>
    </location>
</feature>
<feature type="compositionally biased region" description="Polar residues" evidence="1">
    <location>
        <begin position="639"/>
        <end position="653"/>
    </location>
</feature>
<feature type="compositionally biased region" description="Pro residues" evidence="1">
    <location>
        <begin position="1548"/>
        <end position="1565"/>
    </location>
</feature>
<dbReference type="Proteomes" id="UP000018144">
    <property type="component" value="Unassembled WGS sequence"/>
</dbReference>
<evidence type="ECO:0000256" key="1">
    <source>
        <dbReference type="SAM" id="MobiDB-lite"/>
    </source>
</evidence>
<feature type="compositionally biased region" description="Basic residues" evidence="1">
    <location>
        <begin position="45"/>
        <end position="55"/>
    </location>
</feature>
<dbReference type="OrthoDB" id="10450681at2759"/>
<feature type="region of interest" description="Disordered" evidence="1">
    <location>
        <begin position="1"/>
        <end position="247"/>
    </location>
</feature>
<evidence type="ECO:0000313" key="2">
    <source>
        <dbReference type="EMBL" id="CCX04306.1"/>
    </source>
</evidence>
<feature type="compositionally biased region" description="Polar residues" evidence="1">
    <location>
        <begin position="125"/>
        <end position="157"/>
    </location>
</feature>
<feature type="region of interest" description="Disordered" evidence="1">
    <location>
        <begin position="1548"/>
        <end position="1607"/>
    </location>
</feature>
<organism evidence="2 3">
    <name type="scientific">Pyronema omphalodes (strain CBS 100304)</name>
    <name type="common">Pyronema confluens</name>
    <dbReference type="NCBI Taxonomy" id="1076935"/>
    <lineage>
        <taxon>Eukaryota</taxon>
        <taxon>Fungi</taxon>
        <taxon>Dikarya</taxon>
        <taxon>Ascomycota</taxon>
        <taxon>Pezizomycotina</taxon>
        <taxon>Pezizomycetes</taxon>
        <taxon>Pezizales</taxon>
        <taxon>Pyronemataceae</taxon>
        <taxon>Pyronema</taxon>
    </lineage>
</organism>
<reference evidence="2 3" key="1">
    <citation type="journal article" date="2013" name="PLoS Genet.">
        <title>The genome and development-dependent transcriptomes of Pyronema confluens: a window into fungal evolution.</title>
        <authorList>
            <person name="Traeger S."/>
            <person name="Altegoer F."/>
            <person name="Freitag M."/>
            <person name="Gabaldon T."/>
            <person name="Kempken F."/>
            <person name="Kumar A."/>
            <person name="Marcet-Houben M."/>
            <person name="Poggeler S."/>
            <person name="Stajich J.E."/>
            <person name="Nowrousian M."/>
        </authorList>
    </citation>
    <scope>NUCLEOTIDE SEQUENCE [LARGE SCALE GENOMIC DNA]</scope>
    <source>
        <strain evidence="3">CBS 100304</strain>
        <tissue evidence="2">Vegetative mycelium</tissue>
    </source>
</reference>
<name>U4KUC6_PYROM</name>
<feature type="compositionally biased region" description="Polar residues" evidence="1">
    <location>
        <begin position="1"/>
        <end position="14"/>
    </location>
</feature>
<feature type="region of interest" description="Disordered" evidence="1">
    <location>
        <begin position="1050"/>
        <end position="1243"/>
    </location>
</feature>
<sequence>MPPVDDTNTSNSEGDNVEDEAPPKKRTTTTSVVDSDDMRASTSKLRQKRKSRRGTMWKGTDRGRKRVKLDGKATKRELSPDKDEDDDEPRGTIRVAQTPSALGPPADRNAQPSSSGGTGKKYPRRNSTISNNLKTPTIQTTRRTRSSMDGQLQNSTRKTSKKYFEESNDGSSYDSDSSSLSPVPDWEDEEQGRGNARGGFTRKGRAMEKDLIPKKISSSNKNGRVEIPETPQNSGPSVSPVRQPLRKEHNRLEVRTPIREKATANNLAIRSDQKTIAPTTDPAPKPKRTLQPTDLAPTPYDPAKLPSLKFRLFRFPTKKKARNLEITGASISDPETGNVSWPLLKALIERTWVTDLDHDMLLVNWFFRITKQTDLDRCVGQLCKYERPSHEIILCEQYVGPGKIPPSSTDEMIDKLRENDANFWRGRWESVDAAKPEEKVTSNSASSGDLDGASTIPKKVDSKKDTITDDASTNTKEATPIASAAESSGIKRRPTRGASLSNSTKAIAMDETPTEVKEHIPGSSRRVTRRSSLSTVVHNPLQTPEQNSSLQIPARTSMKSMDDLNEPTPKRRAIEAKTPQETNFSSTTSGKTSRRVSRRVSKLEQSAGLSETEDENTSSTSKLDKSTSKADLATRETSTDSTARNTPDTTSPVPHQPGKRPRGRPKRIPGSSAAPSKGFLVQRQDPKPPPIQTDPSASMSTGQGAFRSAPPPQKSAEPETPVTVQTAVSQPVIVADMSRWRAVSSRHSTPLSTEQMSIDGESVASPAITEATQATVGTAVTPSASESAPQQAAENSQPSEPVAVAVGAGADNDFEAIDAAAEFLLMAFMDIDNPPSITPIPSSIPPSEKPTEIPNETPQEESKKRGRWANHIKKTKPVPKSNTRSKPGRKSLTTVLKVSPGALRSATADVSEETSEPVASAQSPEPPTLEVPEAAEAVEVGEVAEVPVAVEAVGGGESAENGDVGETAEVRDAKETGETGEVAPGSPSPMLTPPRALDALPEAPLVLPEVPESSDMMSPPGTSPPPTEMETGGLEETVVAEPEIEEGEIVEAPLVEKEPAPAPKEPTPVPELEDEENEVEEGEIVESKSVQEPVPMELEAEAVVEPKPTPGLTEKESTPVPELVEEPGPMQIEDEPAPEPDQVPVTVQQESTPAPEPESVPEPMEIESESEPEKVSIPVPTEEECEPASERVPVSVPAQKESQLEPEPEATAPEPTRPEPANTVEQTVSALSSKASVEAPVEPSKEVPLAVSASSTTSTATVSRAATPAVTTAVAETVTTETVAAVPPGVATPAATAPAVTTPVIPDTPTTDTISVSTPFVTAIPAVKTPAAPFTPAVTVITTASTPVALSTPTTDVIPTVAPTPNINAVPTAPLIPSTNAAPAAPLAFTTETSTTVPSTPSPAAIPTVAPALAANAVTPAPLVPTAKAVSNDPSTPSAAGIQPPPRSAFKPAYTASPIIPQPGFIPSNSTTPKTPQGTLPSRPKRKSVTLESLKPTRTPQPRKPLPTNVIPLSSLPPVPTVAPTIPRPQPYRRPGVRVSAPMLLPPKPPAFIPGGRLPPRPPAGMGPARSSTQAPVPGQAGNPLPSRPSSQGSASSAPIPTMVNGQPLNWALGEELANARKKSEEARRSPGGPLNWGLGEELANARKKSEEQRRNGRLDSLRANMPKSSHPPANRMTIPRPAYGKPAEGEHPIPIHEQQPTHRGNQPSYRPSISNPVGTGQSAIAHELPRPPAYVPKPRPLATSPNAPSAKMEPLVRPGNFLYQEPVPTPAPPKPLTGSSEWKLPTLERTDSPALPLTAIPGAATAAPAPQARNSFGFPPAVAALEPPVPMAPKPNEVLFVVHRFQDPAIKLCVPGADITVNNRLEWEGLVRIISGNLRFNDSSESLVVNNLLLVKDQETLSKGFDLMAYRRGPNEVVIVNVDEKGQPKEKSILEAMEKGRRLLKGVVG</sequence>
<feature type="compositionally biased region" description="Polar residues" evidence="1">
    <location>
        <begin position="1223"/>
        <end position="1235"/>
    </location>
</feature>
<protein>
    <submittedName>
        <fullName evidence="2">Uncharacterized protein</fullName>
    </submittedName>
</protein>
<feature type="compositionally biased region" description="Low complexity" evidence="1">
    <location>
        <begin position="996"/>
        <end position="1020"/>
    </location>
</feature>
<feature type="compositionally biased region" description="Low complexity" evidence="1">
    <location>
        <begin position="782"/>
        <end position="800"/>
    </location>
</feature>
<feature type="compositionally biased region" description="Polar residues" evidence="1">
    <location>
        <begin position="880"/>
        <end position="896"/>
    </location>
</feature>
<gene>
    <name evidence="2" type="ORF">PCON_01811</name>
</gene>
<feature type="region of interest" description="Disordered" evidence="1">
    <location>
        <begin position="1645"/>
        <end position="1753"/>
    </location>
</feature>
<feature type="region of interest" description="Disordered" evidence="1">
    <location>
        <begin position="434"/>
        <end position="724"/>
    </location>
</feature>
<feature type="compositionally biased region" description="Pro residues" evidence="1">
    <location>
        <begin position="1731"/>
        <end position="1740"/>
    </location>
</feature>
<dbReference type="EMBL" id="HF935198">
    <property type="protein sequence ID" value="CCX04306.1"/>
    <property type="molecule type" value="Genomic_DNA"/>
</dbReference>
<feature type="region of interest" description="Disordered" evidence="1">
    <location>
        <begin position="949"/>
        <end position="1032"/>
    </location>
</feature>
<feature type="compositionally biased region" description="Polar residues" evidence="1">
    <location>
        <begin position="1702"/>
        <end position="1723"/>
    </location>
</feature>
<feature type="compositionally biased region" description="Low complexity" evidence="1">
    <location>
        <begin position="1588"/>
        <end position="1601"/>
    </location>
</feature>
<feature type="region of interest" description="Disordered" evidence="1">
    <location>
        <begin position="776"/>
        <end position="800"/>
    </location>
</feature>
<keyword evidence="3" id="KW-1185">Reference proteome</keyword>
<feature type="compositionally biased region" description="Basic and acidic residues" evidence="1">
    <location>
        <begin position="458"/>
        <end position="467"/>
    </location>
</feature>
<feature type="compositionally biased region" description="Polar residues" evidence="1">
    <location>
        <begin position="1467"/>
        <end position="1480"/>
    </location>
</feature>
<feature type="compositionally biased region" description="Basic and acidic residues" evidence="1">
    <location>
        <begin position="68"/>
        <end position="81"/>
    </location>
</feature>
<feature type="compositionally biased region" description="Basic residues" evidence="1">
    <location>
        <begin position="864"/>
        <end position="877"/>
    </location>
</feature>
<feature type="region of interest" description="Disordered" evidence="1">
    <location>
        <begin position="1428"/>
        <end position="1513"/>
    </location>
</feature>
<proteinExistence type="predicted"/>
<dbReference type="STRING" id="1076935.U4KUC6"/>
<feature type="compositionally biased region" description="Acidic residues" evidence="1">
    <location>
        <begin position="1071"/>
        <end position="1084"/>
    </location>
</feature>
<feature type="compositionally biased region" description="Basic and acidic residues" evidence="1">
    <location>
        <begin position="1645"/>
        <end position="1661"/>
    </location>
</feature>
<feature type="compositionally biased region" description="Basic residues" evidence="1">
    <location>
        <begin position="657"/>
        <end position="667"/>
    </location>
</feature>
<feature type="compositionally biased region" description="Polar residues" evidence="1">
    <location>
        <begin position="693"/>
        <end position="703"/>
    </location>
</feature>
<feature type="compositionally biased region" description="Polar residues" evidence="1">
    <location>
        <begin position="540"/>
        <end position="551"/>
    </location>
</feature>
<feature type="compositionally biased region" description="Basic and acidic residues" evidence="1">
    <location>
        <begin position="968"/>
        <end position="977"/>
    </location>
</feature>
<evidence type="ECO:0000313" key="3">
    <source>
        <dbReference type="Proteomes" id="UP000018144"/>
    </source>
</evidence>
<feature type="compositionally biased region" description="Pro residues" evidence="1">
    <location>
        <begin position="836"/>
        <end position="848"/>
    </location>
</feature>
<dbReference type="OMA" id="ENDANFW"/>
<feature type="region of interest" description="Disordered" evidence="1">
    <location>
        <begin position="836"/>
        <end position="934"/>
    </location>
</feature>
<feature type="compositionally biased region" description="Polar residues" evidence="1">
    <location>
        <begin position="263"/>
        <end position="278"/>
    </location>
</feature>
<feature type="region of interest" description="Disordered" evidence="1">
    <location>
        <begin position="263"/>
        <end position="302"/>
    </location>
</feature>